<keyword evidence="3" id="KW-0489">Methyltransferase</keyword>
<dbReference type="InterPro" id="IPR038576">
    <property type="entry name" value="Methyltransf_Zn-bd_dom_put_sf"/>
</dbReference>
<keyword evidence="4" id="KW-1185">Reference proteome</keyword>
<dbReference type="Gene3D" id="3.40.50.720">
    <property type="entry name" value="NAD(P)-binding Rossmann-like Domain"/>
    <property type="match status" value="1"/>
</dbReference>
<dbReference type="Gene3D" id="3.40.50.150">
    <property type="entry name" value="Vaccinia Virus protein VP39"/>
    <property type="match status" value="1"/>
</dbReference>
<dbReference type="Gene3D" id="6.10.250.3100">
    <property type="match status" value="1"/>
</dbReference>
<dbReference type="PANTHER" id="PTHR43861:SF5">
    <property type="entry name" value="BLL5978 PROTEIN"/>
    <property type="match status" value="1"/>
</dbReference>
<feature type="domain" description="C-methyltransferase" evidence="2">
    <location>
        <begin position="244"/>
        <end position="401"/>
    </location>
</feature>
<dbReference type="GO" id="GO:0008168">
    <property type="term" value="F:methyltransferase activity"/>
    <property type="evidence" value="ECO:0007669"/>
    <property type="project" value="UniProtKB-KW"/>
</dbReference>
<dbReference type="Proteomes" id="UP000305760">
    <property type="component" value="Unassembled WGS sequence"/>
</dbReference>
<sequence>MNCRFCAAPLKDVFLDLGSAPPSNAYLDAAALRAPEAWFPLKLHTCTACRLVQVDEVQDHASIFSADYAYFSSYSRSWLAHAQAYVGLAVARLGLTPASWVVEIASNDGYLLQYVQTAGIPCLGVEPTRGTAEAARARGIETVQAFFGLAMARDLVAGRGQADLVVANNVLAHVPDLNDFVAGLAVVLAPGGTVTLEFPHLMQLVAQRQFDTVYHEHFSYFSLQTAVRVLAAHGLEVWDVEELPTHGGSLRLWASHAGRRDRGASVDALLSRELAAGMGQDDFYRGFQAAADAVKHDLLAFLLEQRRAGRRVAGYGAAAKGNTLLNYAGVRPDLLPYVADASPHKQGRYLPGSRIPVVDEGQLRADRPDIVLVLPWNLRAEISTQLDYIREWGGRFAAAVPRMELW</sequence>
<dbReference type="PANTHER" id="PTHR43861">
    <property type="entry name" value="TRANS-ACONITATE 2-METHYLTRANSFERASE-RELATED"/>
    <property type="match status" value="1"/>
</dbReference>
<dbReference type="Pfam" id="PF08484">
    <property type="entry name" value="Methyltransf_14"/>
    <property type="match status" value="1"/>
</dbReference>
<proteinExistence type="predicted"/>
<dbReference type="SUPFAM" id="SSF53335">
    <property type="entry name" value="S-adenosyl-L-methionine-dependent methyltransferases"/>
    <property type="match status" value="1"/>
</dbReference>
<dbReference type="GO" id="GO:0032259">
    <property type="term" value="P:methylation"/>
    <property type="evidence" value="ECO:0007669"/>
    <property type="project" value="UniProtKB-KW"/>
</dbReference>
<dbReference type="InterPro" id="IPR013691">
    <property type="entry name" value="MeTrfase_14"/>
</dbReference>
<reference evidence="3 4" key="1">
    <citation type="submission" date="2019-03" db="EMBL/GenBank/DDBJ databases">
        <title>Arenimonas daejeonensis sp. nov., isolated from compost.</title>
        <authorList>
            <person name="Jeon C.O."/>
        </authorList>
    </citation>
    <scope>NUCLEOTIDE SEQUENCE [LARGE SCALE GENOMIC DNA]</scope>
    <source>
        <strain evidence="3 4">R29</strain>
    </source>
</reference>
<dbReference type="InterPro" id="IPR013630">
    <property type="entry name" value="Methyltransf_Zn-bd_dom_put"/>
</dbReference>
<feature type="domain" description="Methyltransferase putative zinc binding" evidence="1">
    <location>
        <begin position="3"/>
        <end position="64"/>
    </location>
</feature>
<dbReference type="AlphaFoldDB" id="A0A5C4RWE7"/>
<dbReference type="Pfam" id="PF13489">
    <property type="entry name" value="Methyltransf_23"/>
    <property type="match status" value="1"/>
</dbReference>
<evidence type="ECO:0000259" key="2">
    <source>
        <dbReference type="Pfam" id="PF08484"/>
    </source>
</evidence>
<name>A0A5C4RWE7_9GAMM</name>
<gene>
    <name evidence="3" type="ORF">E1B00_06980</name>
</gene>
<dbReference type="RefSeq" id="WP_139446984.1">
    <property type="nucleotide sequence ID" value="NZ_SMDR01000001.1"/>
</dbReference>
<evidence type="ECO:0000259" key="1">
    <source>
        <dbReference type="Pfam" id="PF08421"/>
    </source>
</evidence>
<dbReference type="EMBL" id="SMDR01000001">
    <property type="protein sequence ID" value="TNJ35490.1"/>
    <property type="molecule type" value="Genomic_DNA"/>
</dbReference>
<keyword evidence="3" id="KW-0808">Transferase</keyword>
<evidence type="ECO:0000313" key="3">
    <source>
        <dbReference type="EMBL" id="TNJ35490.1"/>
    </source>
</evidence>
<evidence type="ECO:0000313" key="4">
    <source>
        <dbReference type="Proteomes" id="UP000305760"/>
    </source>
</evidence>
<organism evidence="3 4">
    <name type="scientific">Arenimonas terrae</name>
    <dbReference type="NCBI Taxonomy" id="2546226"/>
    <lineage>
        <taxon>Bacteria</taxon>
        <taxon>Pseudomonadati</taxon>
        <taxon>Pseudomonadota</taxon>
        <taxon>Gammaproteobacteria</taxon>
        <taxon>Lysobacterales</taxon>
        <taxon>Lysobacteraceae</taxon>
        <taxon>Arenimonas</taxon>
    </lineage>
</organism>
<accession>A0A5C4RWE7</accession>
<dbReference type="Gene3D" id="6.20.50.110">
    <property type="entry name" value="Methyltransferase, zinc-binding domain"/>
    <property type="match status" value="1"/>
</dbReference>
<dbReference type="Pfam" id="PF08421">
    <property type="entry name" value="Methyltransf_13"/>
    <property type="match status" value="1"/>
</dbReference>
<comment type="caution">
    <text evidence="3">The sequence shown here is derived from an EMBL/GenBank/DDBJ whole genome shotgun (WGS) entry which is preliminary data.</text>
</comment>
<dbReference type="OrthoDB" id="9815644at2"/>
<protein>
    <submittedName>
        <fullName evidence="3">Class I SAM-dependent methyltransferase</fullName>
    </submittedName>
</protein>
<dbReference type="InterPro" id="IPR029063">
    <property type="entry name" value="SAM-dependent_MTases_sf"/>
</dbReference>